<gene>
    <name evidence="5" type="ORF">GCM10009854_20890</name>
</gene>
<keyword evidence="3" id="KW-0804">Transcription</keyword>
<evidence type="ECO:0000256" key="1">
    <source>
        <dbReference type="ARBA" id="ARBA00023015"/>
    </source>
</evidence>
<evidence type="ECO:0000313" key="6">
    <source>
        <dbReference type="Proteomes" id="UP001501218"/>
    </source>
</evidence>
<organism evidence="5 6">
    <name type="scientific">Saccharopolyspora halophila</name>
    <dbReference type="NCBI Taxonomy" id="405551"/>
    <lineage>
        <taxon>Bacteria</taxon>
        <taxon>Bacillati</taxon>
        <taxon>Actinomycetota</taxon>
        <taxon>Actinomycetes</taxon>
        <taxon>Pseudonocardiales</taxon>
        <taxon>Pseudonocardiaceae</taxon>
        <taxon>Saccharopolyspora</taxon>
    </lineage>
</organism>
<proteinExistence type="predicted"/>
<evidence type="ECO:0000256" key="2">
    <source>
        <dbReference type="ARBA" id="ARBA00023125"/>
    </source>
</evidence>
<dbReference type="InterPro" id="IPR023187">
    <property type="entry name" value="Tscrpt_reg_MarR-type_CS"/>
</dbReference>
<feature type="domain" description="HTH marR-type" evidence="4">
    <location>
        <begin position="10"/>
        <end position="142"/>
    </location>
</feature>
<dbReference type="SMART" id="SM00347">
    <property type="entry name" value="HTH_MARR"/>
    <property type="match status" value="1"/>
</dbReference>
<evidence type="ECO:0000256" key="3">
    <source>
        <dbReference type="ARBA" id="ARBA00023163"/>
    </source>
</evidence>
<dbReference type="PANTHER" id="PTHR42756:SF1">
    <property type="entry name" value="TRANSCRIPTIONAL REPRESSOR OF EMRAB OPERON"/>
    <property type="match status" value="1"/>
</dbReference>
<dbReference type="RefSeq" id="WP_425564642.1">
    <property type="nucleotide sequence ID" value="NZ_BAAARA010000005.1"/>
</dbReference>
<dbReference type="InterPro" id="IPR036390">
    <property type="entry name" value="WH_DNA-bd_sf"/>
</dbReference>
<sequence length="148" mass="16596">MRDDGGVSDAPLTLYLVKRLELVIRARMDEALRSFGLTATQFTALTVLRRRAGLSSAQLARRSFVTPQTMNEMVRWLEQRGHIERHRDPANRRVLLISLTDSGRYLLQRCDPVVAEIEAELLGAIPESEQAVFRQGLEAAHDALSGRG</sequence>
<dbReference type="PANTHER" id="PTHR42756">
    <property type="entry name" value="TRANSCRIPTIONAL REGULATOR, MARR"/>
    <property type="match status" value="1"/>
</dbReference>
<name>A0ABN3G4G4_9PSEU</name>
<evidence type="ECO:0000259" key="4">
    <source>
        <dbReference type="PROSITE" id="PS50995"/>
    </source>
</evidence>
<dbReference type="Proteomes" id="UP001501218">
    <property type="component" value="Unassembled WGS sequence"/>
</dbReference>
<evidence type="ECO:0000313" key="5">
    <source>
        <dbReference type="EMBL" id="GAA2343962.1"/>
    </source>
</evidence>
<protein>
    <submittedName>
        <fullName evidence="5">MarR family transcriptional regulator</fullName>
    </submittedName>
</protein>
<accession>A0ABN3G4G4</accession>
<dbReference type="InterPro" id="IPR036388">
    <property type="entry name" value="WH-like_DNA-bd_sf"/>
</dbReference>
<dbReference type="InterPro" id="IPR000835">
    <property type="entry name" value="HTH_MarR-typ"/>
</dbReference>
<dbReference type="PROSITE" id="PS01117">
    <property type="entry name" value="HTH_MARR_1"/>
    <property type="match status" value="1"/>
</dbReference>
<reference evidence="5 6" key="1">
    <citation type="journal article" date="2019" name="Int. J. Syst. Evol. Microbiol.">
        <title>The Global Catalogue of Microorganisms (GCM) 10K type strain sequencing project: providing services to taxonomists for standard genome sequencing and annotation.</title>
        <authorList>
            <consortium name="The Broad Institute Genomics Platform"/>
            <consortium name="The Broad Institute Genome Sequencing Center for Infectious Disease"/>
            <person name="Wu L."/>
            <person name="Ma J."/>
        </authorList>
    </citation>
    <scope>NUCLEOTIDE SEQUENCE [LARGE SCALE GENOMIC DNA]</scope>
    <source>
        <strain evidence="5 6">JCM 16221</strain>
    </source>
</reference>
<comment type="caution">
    <text evidence="5">The sequence shown here is derived from an EMBL/GenBank/DDBJ whole genome shotgun (WGS) entry which is preliminary data.</text>
</comment>
<dbReference type="SUPFAM" id="SSF46785">
    <property type="entry name" value="Winged helix' DNA-binding domain"/>
    <property type="match status" value="1"/>
</dbReference>
<dbReference type="EMBL" id="BAAARA010000005">
    <property type="protein sequence ID" value="GAA2343962.1"/>
    <property type="molecule type" value="Genomic_DNA"/>
</dbReference>
<keyword evidence="2" id="KW-0238">DNA-binding</keyword>
<keyword evidence="6" id="KW-1185">Reference proteome</keyword>
<keyword evidence="1" id="KW-0805">Transcription regulation</keyword>
<dbReference type="Pfam" id="PF01047">
    <property type="entry name" value="MarR"/>
    <property type="match status" value="1"/>
</dbReference>
<dbReference type="PROSITE" id="PS50995">
    <property type="entry name" value="HTH_MARR_2"/>
    <property type="match status" value="1"/>
</dbReference>
<dbReference type="Gene3D" id="1.10.10.10">
    <property type="entry name" value="Winged helix-like DNA-binding domain superfamily/Winged helix DNA-binding domain"/>
    <property type="match status" value="1"/>
</dbReference>